<reference evidence="1 2" key="1">
    <citation type="journal article" date="2016" name="Nat. Commun.">
        <title>Extremotolerant tardigrade genome and improved radiotolerance of human cultured cells by tardigrade-unique protein.</title>
        <authorList>
            <person name="Hashimoto T."/>
            <person name="Horikawa D.D."/>
            <person name="Saito Y."/>
            <person name="Kuwahara H."/>
            <person name="Kozuka-Hata H."/>
            <person name="Shin-I T."/>
            <person name="Minakuchi Y."/>
            <person name="Ohishi K."/>
            <person name="Motoyama A."/>
            <person name="Aizu T."/>
            <person name="Enomoto A."/>
            <person name="Kondo K."/>
            <person name="Tanaka S."/>
            <person name="Hara Y."/>
            <person name="Koshikawa S."/>
            <person name="Sagara H."/>
            <person name="Miura T."/>
            <person name="Yokobori S."/>
            <person name="Miyagawa K."/>
            <person name="Suzuki Y."/>
            <person name="Kubo T."/>
            <person name="Oyama M."/>
            <person name="Kohara Y."/>
            <person name="Fujiyama A."/>
            <person name="Arakawa K."/>
            <person name="Katayama T."/>
            <person name="Toyoda A."/>
            <person name="Kunieda T."/>
        </authorList>
    </citation>
    <scope>NUCLEOTIDE SEQUENCE [LARGE SCALE GENOMIC DNA]</scope>
    <source>
        <strain evidence="1 2">YOKOZUNA-1</strain>
    </source>
</reference>
<gene>
    <name evidence="1" type="primary">RvY_01957-1</name>
    <name evidence="1" type="synonym">RvY_01957.1</name>
    <name evidence="1" type="ORF">RvY_01957</name>
</gene>
<dbReference type="EMBL" id="BDGG01000001">
    <property type="protein sequence ID" value="GAU89406.1"/>
    <property type="molecule type" value="Genomic_DNA"/>
</dbReference>
<dbReference type="OrthoDB" id="2445244at2759"/>
<dbReference type="Proteomes" id="UP000186922">
    <property type="component" value="Unassembled WGS sequence"/>
</dbReference>
<dbReference type="AlphaFoldDB" id="A0A1D1UI73"/>
<accession>A0A1D1UI73</accession>
<evidence type="ECO:0000313" key="1">
    <source>
        <dbReference type="EMBL" id="GAU89406.1"/>
    </source>
</evidence>
<protein>
    <recommendedName>
        <fullName evidence="3">DDE Tnp4 domain-containing protein</fullName>
    </recommendedName>
</protein>
<evidence type="ECO:0000313" key="2">
    <source>
        <dbReference type="Proteomes" id="UP000186922"/>
    </source>
</evidence>
<organism evidence="1 2">
    <name type="scientific">Ramazzottius varieornatus</name>
    <name type="common">Water bear</name>
    <name type="synonym">Tardigrade</name>
    <dbReference type="NCBI Taxonomy" id="947166"/>
    <lineage>
        <taxon>Eukaryota</taxon>
        <taxon>Metazoa</taxon>
        <taxon>Ecdysozoa</taxon>
        <taxon>Tardigrada</taxon>
        <taxon>Eutardigrada</taxon>
        <taxon>Parachela</taxon>
        <taxon>Hypsibioidea</taxon>
        <taxon>Ramazzottiidae</taxon>
        <taxon>Ramazzottius</taxon>
    </lineage>
</organism>
<comment type="caution">
    <text evidence="1">The sequence shown here is derived from an EMBL/GenBank/DDBJ whole genome shotgun (WGS) entry which is preliminary data.</text>
</comment>
<keyword evidence="2" id="KW-1185">Reference proteome</keyword>
<sequence>MNLDLDEDDDYDVEVDVTIMLLQLVSATRYLQRPEVPKSKHFVQPVFPFLDDERFKEEVRMSCESFETVLRKIEGHDAFHRPSNNSQSDPRLQLLICAYRFRSSGSSLSVGKTARRFGVSEGFVILCTGRYIEALLSLGGSEITWPNKKERASIKVRVLALGNFVTRIKSRL</sequence>
<evidence type="ECO:0008006" key="3">
    <source>
        <dbReference type="Google" id="ProtNLM"/>
    </source>
</evidence>
<proteinExistence type="predicted"/>
<name>A0A1D1UI73_RAMVA</name>
<dbReference type="STRING" id="947166.A0A1D1UI73"/>